<dbReference type="Proteomes" id="UP000011668">
    <property type="component" value="Unassembled WGS sequence"/>
</dbReference>
<protein>
    <submittedName>
        <fullName evidence="2">Uncharacterized protein</fullName>
    </submittedName>
</protein>
<sequence length="62" mass="6813">MSSQVTALPPDPSLCQRWSSTGMKSKPRTGRTCGFTFLSNPLATLLRRAERCFSRRAAAPGR</sequence>
<comment type="caution">
    <text evidence="2">The sequence shown here is derived from an EMBL/GenBank/DDBJ whole genome shotgun (WGS) entry which is preliminary data.</text>
</comment>
<dbReference type="EMBL" id="AFRT01000842">
    <property type="protein sequence ID" value="ELU42392.1"/>
    <property type="molecule type" value="Genomic_DNA"/>
</dbReference>
<reference evidence="2 3" key="1">
    <citation type="journal article" date="2013" name="Nat. Commun.">
        <title>The evolution and pathogenic mechanisms of the rice sheath blight pathogen.</title>
        <authorList>
            <person name="Zheng A."/>
            <person name="Lin R."/>
            <person name="Xu L."/>
            <person name="Qin P."/>
            <person name="Tang C."/>
            <person name="Ai P."/>
            <person name="Zhang D."/>
            <person name="Liu Y."/>
            <person name="Sun Z."/>
            <person name="Feng H."/>
            <person name="Wang Y."/>
            <person name="Chen Y."/>
            <person name="Liang X."/>
            <person name="Fu R."/>
            <person name="Li Q."/>
            <person name="Zhang J."/>
            <person name="Yu X."/>
            <person name="Xie Z."/>
            <person name="Ding L."/>
            <person name="Guan P."/>
            <person name="Tang J."/>
            <person name="Liang Y."/>
            <person name="Wang S."/>
            <person name="Deng Q."/>
            <person name="Li S."/>
            <person name="Zhu J."/>
            <person name="Wang L."/>
            <person name="Liu H."/>
            <person name="Li P."/>
        </authorList>
    </citation>
    <scope>NUCLEOTIDE SEQUENCE [LARGE SCALE GENOMIC DNA]</scope>
    <source>
        <strain evidence="3">AG-1 IA</strain>
    </source>
</reference>
<evidence type="ECO:0000313" key="3">
    <source>
        <dbReference type="Proteomes" id="UP000011668"/>
    </source>
</evidence>
<evidence type="ECO:0000256" key="1">
    <source>
        <dbReference type="SAM" id="MobiDB-lite"/>
    </source>
</evidence>
<evidence type="ECO:0000313" key="2">
    <source>
        <dbReference type="EMBL" id="ELU42392.1"/>
    </source>
</evidence>
<organism evidence="2 3">
    <name type="scientific">Thanatephorus cucumeris (strain AG1-IA)</name>
    <name type="common">Rice sheath blight fungus</name>
    <name type="synonym">Rhizoctonia solani</name>
    <dbReference type="NCBI Taxonomy" id="983506"/>
    <lineage>
        <taxon>Eukaryota</taxon>
        <taxon>Fungi</taxon>
        <taxon>Dikarya</taxon>
        <taxon>Basidiomycota</taxon>
        <taxon>Agaricomycotina</taxon>
        <taxon>Agaricomycetes</taxon>
        <taxon>Cantharellales</taxon>
        <taxon>Ceratobasidiaceae</taxon>
        <taxon>Rhizoctonia</taxon>
        <taxon>Rhizoctonia solani AG-1</taxon>
    </lineage>
</organism>
<proteinExistence type="predicted"/>
<gene>
    <name evidence="2" type="ORF">AG1IA_03566</name>
</gene>
<keyword evidence="3" id="KW-1185">Reference proteome</keyword>
<dbReference type="AlphaFoldDB" id="L8WZZ0"/>
<dbReference type="HOGENOM" id="CLU_2905736_0_0_1"/>
<name>L8WZZ0_THACA</name>
<feature type="region of interest" description="Disordered" evidence="1">
    <location>
        <begin position="1"/>
        <end position="27"/>
    </location>
</feature>
<accession>L8WZZ0</accession>